<evidence type="ECO:0000313" key="2">
    <source>
        <dbReference type="Proteomes" id="UP000680750"/>
    </source>
</evidence>
<reference evidence="1" key="1">
    <citation type="submission" date="2020-08" db="EMBL/GenBank/DDBJ databases">
        <title>Whole genome shotgun sequence of Actinocatenispora sera NBRC 101916.</title>
        <authorList>
            <person name="Komaki H."/>
            <person name="Tamura T."/>
        </authorList>
    </citation>
    <scope>NUCLEOTIDE SEQUENCE</scope>
    <source>
        <strain evidence="1">NBRC 101916</strain>
    </source>
</reference>
<evidence type="ECO:0000313" key="1">
    <source>
        <dbReference type="EMBL" id="BCJ32191.1"/>
    </source>
</evidence>
<protein>
    <recommendedName>
        <fullName evidence="3">DUF742 domain-containing protein</fullName>
    </recommendedName>
</protein>
<dbReference type="PANTHER" id="PTHR36221:SF1">
    <property type="entry name" value="DUF742 DOMAIN-CONTAINING PROTEIN"/>
    <property type="match status" value="1"/>
</dbReference>
<gene>
    <name evidence="1" type="ORF">Asera_62990</name>
</gene>
<dbReference type="OrthoDB" id="3296462at2"/>
<dbReference type="PANTHER" id="PTHR36221">
    <property type="entry name" value="DUF742 DOMAIN-CONTAINING PROTEIN"/>
    <property type="match status" value="1"/>
</dbReference>
<dbReference type="EMBL" id="AP023354">
    <property type="protein sequence ID" value="BCJ32191.1"/>
    <property type="molecule type" value="Genomic_DNA"/>
</dbReference>
<keyword evidence="2" id="KW-1185">Reference proteome</keyword>
<accession>A0A810LD87</accession>
<proteinExistence type="predicted"/>
<organism evidence="1 2">
    <name type="scientific">Actinocatenispora sera</name>
    <dbReference type="NCBI Taxonomy" id="390989"/>
    <lineage>
        <taxon>Bacteria</taxon>
        <taxon>Bacillati</taxon>
        <taxon>Actinomycetota</taxon>
        <taxon>Actinomycetes</taxon>
        <taxon>Micromonosporales</taxon>
        <taxon>Micromonosporaceae</taxon>
        <taxon>Actinocatenispora</taxon>
    </lineage>
</organism>
<dbReference type="KEGG" id="aser:Asera_62990"/>
<sequence>MVTPRTHPKVRPYVLTGGRTVTRHRLLVHTLVTVPYYDPGLAAAMLPEARTLYEQARDGCSVAELSALSGLSLGVTRVIVSDLAAAQRVRVHAETYGSPFDRRLLERVRDGLRALA</sequence>
<dbReference type="AlphaFoldDB" id="A0A810LD87"/>
<dbReference type="Proteomes" id="UP000680750">
    <property type="component" value="Chromosome"/>
</dbReference>
<evidence type="ECO:0008006" key="3">
    <source>
        <dbReference type="Google" id="ProtNLM"/>
    </source>
</evidence>
<dbReference type="Pfam" id="PF05331">
    <property type="entry name" value="DUF742"/>
    <property type="match status" value="1"/>
</dbReference>
<dbReference type="InterPro" id="IPR007995">
    <property type="entry name" value="DUF742"/>
</dbReference>
<dbReference type="RefSeq" id="WP_030447187.1">
    <property type="nucleotide sequence ID" value="NZ_AP023354.1"/>
</dbReference>
<name>A0A810LD87_9ACTN</name>